<name>A0A819RKB6_9BILA</name>
<evidence type="ECO:0000256" key="9">
    <source>
        <dbReference type="ARBA" id="ARBA00025620"/>
    </source>
</evidence>
<dbReference type="PANTHER" id="PTHR12924">
    <property type="entry name" value="TRANSLOCON-ASSOCIATED PROTEIN, ALPHA SUBUNIT"/>
    <property type="match status" value="1"/>
</dbReference>
<comment type="subunit">
    <text evidence="10">Heterotetramer of TRAP-alpha, TRAP-beta, TRAP-delta and TRAP-gamma. Interacts with palmitoylated calnexin (CALX), the interaction is required for efficient folding of glycosylated proteins.</text>
</comment>
<comment type="similarity">
    <text evidence="2">Belongs to the TRAP-alpha family.</text>
</comment>
<feature type="chain" id="PRO_5035694375" description="Translocon-associated protein subunit alpha" evidence="14">
    <location>
        <begin position="26"/>
        <end position="295"/>
    </location>
</feature>
<evidence type="ECO:0000256" key="1">
    <source>
        <dbReference type="ARBA" id="ARBA00004115"/>
    </source>
</evidence>
<sequence>MNIIRLFSLITIFGLLYFSTTVVYGNEDKVDSEVEIDEDESVTIRPDETIITTSDSLEEKEEEDPNRIPSSPDFHAIYMFTQPAKANELIAGKLTRVLVGARNNGTQNFIVESIDGSLRYPQDYTYYIQNFTALRSEKIVESGLESTFEYLFMPSETFNGRPMGLVILMNYRNNEGKRFQNVVFNQTINFIDADEGFDGETFFLYVFLVAILALSGFLAYHYLLSNRVKRVSSKLMSQNLGSQQTKGNYDVDWIPKHHLIQNRSPKKNVRERKSRQTNQTNGASGSGAVSSENEE</sequence>
<evidence type="ECO:0000256" key="14">
    <source>
        <dbReference type="SAM" id="SignalP"/>
    </source>
</evidence>
<keyword evidence="8 13" id="KW-0472">Membrane</keyword>
<evidence type="ECO:0000256" key="11">
    <source>
        <dbReference type="ARBA" id="ARBA00031071"/>
    </source>
</evidence>
<gene>
    <name evidence="16" type="ORF">FNK824_LOCUS28424</name>
    <name evidence="15" type="ORF">SEV965_LOCUS26997</name>
</gene>
<keyword evidence="7 13" id="KW-1133">Transmembrane helix</keyword>
<keyword evidence="6" id="KW-0256">Endoplasmic reticulum</keyword>
<feature type="signal peptide" evidence="14">
    <location>
        <begin position="1"/>
        <end position="25"/>
    </location>
</feature>
<feature type="compositionally biased region" description="Polar residues" evidence="12">
    <location>
        <begin position="276"/>
        <end position="295"/>
    </location>
</feature>
<feature type="compositionally biased region" description="Basic residues" evidence="12">
    <location>
        <begin position="262"/>
        <end position="275"/>
    </location>
</feature>
<evidence type="ECO:0000256" key="10">
    <source>
        <dbReference type="ARBA" id="ARBA00025854"/>
    </source>
</evidence>
<reference evidence="16" key="1">
    <citation type="submission" date="2021-02" db="EMBL/GenBank/DDBJ databases">
        <authorList>
            <person name="Nowell W R."/>
        </authorList>
    </citation>
    <scope>NUCLEOTIDE SEQUENCE</scope>
</reference>
<proteinExistence type="inferred from homology"/>
<dbReference type="Proteomes" id="UP000663889">
    <property type="component" value="Unassembled WGS sequence"/>
</dbReference>
<evidence type="ECO:0000256" key="7">
    <source>
        <dbReference type="ARBA" id="ARBA00022989"/>
    </source>
</evidence>
<dbReference type="Proteomes" id="UP000663874">
    <property type="component" value="Unassembled WGS sequence"/>
</dbReference>
<dbReference type="AlphaFoldDB" id="A0A819RKB6"/>
<protein>
    <recommendedName>
        <fullName evidence="3">Translocon-associated protein subunit alpha</fullName>
    </recommendedName>
    <alternativeName>
        <fullName evidence="11">Signal sequence receptor subunit alpha</fullName>
    </alternativeName>
</protein>
<evidence type="ECO:0000256" key="8">
    <source>
        <dbReference type="ARBA" id="ARBA00023136"/>
    </source>
</evidence>
<evidence type="ECO:0000256" key="5">
    <source>
        <dbReference type="ARBA" id="ARBA00022729"/>
    </source>
</evidence>
<evidence type="ECO:0000256" key="13">
    <source>
        <dbReference type="SAM" id="Phobius"/>
    </source>
</evidence>
<evidence type="ECO:0000313" key="17">
    <source>
        <dbReference type="Proteomes" id="UP000663874"/>
    </source>
</evidence>
<comment type="caution">
    <text evidence="16">The sequence shown here is derived from an EMBL/GenBank/DDBJ whole genome shotgun (WGS) entry which is preliminary data.</text>
</comment>
<evidence type="ECO:0000256" key="3">
    <source>
        <dbReference type="ARBA" id="ARBA00020280"/>
    </source>
</evidence>
<dbReference type="GO" id="GO:0005789">
    <property type="term" value="C:endoplasmic reticulum membrane"/>
    <property type="evidence" value="ECO:0007669"/>
    <property type="project" value="UniProtKB-SubCell"/>
</dbReference>
<evidence type="ECO:0000256" key="12">
    <source>
        <dbReference type="SAM" id="MobiDB-lite"/>
    </source>
</evidence>
<evidence type="ECO:0000313" key="16">
    <source>
        <dbReference type="EMBL" id="CAF4045547.1"/>
    </source>
</evidence>
<dbReference type="EMBL" id="CAJNOU010002366">
    <property type="protein sequence ID" value="CAF1314888.1"/>
    <property type="molecule type" value="Genomic_DNA"/>
</dbReference>
<organism evidence="16 17">
    <name type="scientific">Rotaria sordida</name>
    <dbReference type="NCBI Taxonomy" id="392033"/>
    <lineage>
        <taxon>Eukaryota</taxon>
        <taxon>Metazoa</taxon>
        <taxon>Spiralia</taxon>
        <taxon>Gnathifera</taxon>
        <taxon>Rotifera</taxon>
        <taxon>Eurotatoria</taxon>
        <taxon>Bdelloidea</taxon>
        <taxon>Philodinida</taxon>
        <taxon>Philodinidae</taxon>
        <taxon>Rotaria</taxon>
    </lineage>
</organism>
<feature type="transmembrane region" description="Helical" evidence="13">
    <location>
        <begin position="202"/>
        <end position="224"/>
    </location>
</feature>
<comment type="function">
    <text evidence="9">TRAP proteins are part of a complex whose function is to bind calcium to the ER membrane and thereby regulate the retention of ER resident proteins. May be involved in the recycling of the translocation apparatus after completion of the translocation process or may function as a membrane-bound chaperone facilitating folding of translocated proteins.</text>
</comment>
<evidence type="ECO:0000256" key="4">
    <source>
        <dbReference type="ARBA" id="ARBA00022692"/>
    </source>
</evidence>
<evidence type="ECO:0000256" key="2">
    <source>
        <dbReference type="ARBA" id="ARBA00006776"/>
    </source>
</evidence>
<dbReference type="PANTHER" id="PTHR12924:SF0">
    <property type="entry name" value="TRANSLOCON-ASSOCIATED PROTEIN SUBUNIT ALPHA"/>
    <property type="match status" value="1"/>
</dbReference>
<keyword evidence="4 13" id="KW-0812">Transmembrane</keyword>
<accession>A0A819RKB6</accession>
<dbReference type="EMBL" id="CAJOBE010007776">
    <property type="protein sequence ID" value="CAF4045547.1"/>
    <property type="molecule type" value="Genomic_DNA"/>
</dbReference>
<dbReference type="Pfam" id="PF03896">
    <property type="entry name" value="TRAP_alpha"/>
    <property type="match status" value="1"/>
</dbReference>
<comment type="subcellular location">
    <subcellularLocation>
        <location evidence="1">Endoplasmic reticulum membrane</location>
        <topology evidence="1">Single-pass type I membrane protein</topology>
    </subcellularLocation>
</comment>
<keyword evidence="5 14" id="KW-0732">Signal</keyword>
<feature type="region of interest" description="Disordered" evidence="12">
    <location>
        <begin position="262"/>
        <end position="295"/>
    </location>
</feature>
<dbReference type="InterPro" id="IPR005595">
    <property type="entry name" value="TRAP_alpha"/>
</dbReference>
<evidence type="ECO:0000256" key="6">
    <source>
        <dbReference type="ARBA" id="ARBA00022824"/>
    </source>
</evidence>
<evidence type="ECO:0000313" key="15">
    <source>
        <dbReference type="EMBL" id="CAF1314888.1"/>
    </source>
</evidence>